<sequence length="158" mass="18118">MGFEIQAPSDSRMCNFLFPLTYYVTWNFFPQLEIFLYGVYLVMFGSCLYLLTRRNVTPRKLLVASSALFLLATADVIITLYFFFHFVLPKDLATTGIPLLQRDHKTWNEPLKIKFGFYVVANAIASGFLVDRCYEVWRNKRIVIAPIALIVVGTGISL</sequence>
<keyword evidence="1" id="KW-1133">Transmembrane helix</keyword>
<feature type="transmembrane region" description="Helical" evidence="1">
    <location>
        <begin position="34"/>
        <end position="52"/>
    </location>
</feature>
<accession>A0A0C3C3W6</accession>
<evidence type="ECO:0000313" key="2">
    <source>
        <dbReference type="EMBL" id="KIM43570.1"/>
    </source>
</evidence>
<keyword evidence="1" id="KW-0812">Transmembrane</keyword>
<dbReference type="OrthoDB" id="3226582at2759"/>
<evidence type="ECO:0000313" key="3">
    <source>
        <dbReference type="Proteomes" id="UP000053424"/>
    </source>
</evidence>
<gene>
    <name evidence="2" type="ORF">M413DRAFT_384002</name>
</gene>
<dbReference type="AlphaFoldDB" id="A0A0C3C3W6"/>
<evidence type="ECO:0000256" key="1">
    <source>
        <dbReference type="SAM" id="Phobius"/>
    </source>
</evidence>
<feature type="transmembrane region" description="Helical" evidence="1">
    <location>
        <begin position="141"/>
        <end position="157"/>
    </location>
</feature>
<protein>
    <submittedName>
        <fullName evidence="2">Uncharacterized protein</fullName>
    </submittedName>
</protein>
<dbReference type="HOGENOM" id="CLU_1669586_0_0_1"/>
<name>A0A0C3C3W6_HEBCY</name>
<dbReference type="EMBL" id="KN831775">
    <property type="protein sequence ID" value="KIM43570.1"/>
    <property type="molecule type" value="Genomic_DNA"/>
</dbReference>
<reference evidence="2 3" key="1">
    <citation type="submission" date="2014-04" db="EMBL/GenBank/DDBJ databases">
        <authorList>
            <consortium name="DOE Joint Genome Institute"/>
            <person name="Kuo A."/>
            <person name="Gay G."/>
            <person name="Dore J."/>
            <person name="Kohler A."/>
            <person name="Nagy L.G."/>
            <person name="Floudas D."/>
            <person name="Copeland A."/>
            <person name="Barry K.W."/>
            <person name="Cichocki N."/>
            <person name="Veneault-Fourrey C."/>
            <person name="LaButti K."/>
            <person name="Lindquist E.A."/>
            <person name="Lipzen A."/>
            <person name="Lundell T."/>
            <person name="Morin E."/>
            <person name="Murat C."/>
            <person name="Sun H."/>
            <person name="Tunlid A."/>
            <person name="Henrissat B."/>
            <person name="Grigoriev I.V."/>
            <person name="Hibbett D.S."/>
            <person name="Martin F."/>
            <person name="Nordberg H.P."/>
            <person name="Cantor M.N."/>
            <person name="Hua S.X."/>
        </authorList>
    </citation>
    <scope>NUCLEOTIDE SEQUENCE [LARGE SCALE GENOMIC DNA]</scope>
    <source>
        <strain evidence="3">h7</strain>
    </source>
</reference>
<organism evidence="2 3">
    <name type="scientific">Hebeloma cylindrosporum</name>
    <dbReference type="NCBI Taxonomy" id="76867"/>
    <lineage>
        <taxon>Eukaryota</taxon>
        <taxon>Fungi</taxon>
        <taxon>Dikarya</taxon>
        <taxon>Basidiomycota</taxon>
        <taxon>Agaricomycotina</taxon>
        <taxon>Agaricomycetes</taxon>
        <taxon>Agaricomycetidae</taxon>
        <taxon>Agaricales</taxon>
        <taxon>Agaricineae</taxon>
        <taxon>Hymenogastraceae</taxon>
        <taxon>Hebeloma</taxon>
    </lineage>
</organism>
<feature type="transmembrane region" description="Helical" evidence="1">
    <location>
        <begin position="61"/>
        <end position="84"/>
    </location>
</feature>
<keyword evidence="1" id="KW-0472">Membrane</keyword>
<feature type="transmembrane region" description="Helical" evidence="1">
    <location>
        <begin position="115"/>
        <end position="134"/>
    </location>
</feature>
<keyword evidence="3" id="KW-1185">Reference proteome</keyword>
<dbReference type="Proteomes" id="UP000053424">
    <property type="component" value="Unassembled WGS sequence"/>
</dbReference>
<reference evidence="3" key="2">
    <citation type="submission" date="2015-01" db="EMBL/GenBank/DDBJ databases">
        <title>Evolutionary Origins and Diversification of the Mycorrhizal Mutualists.</title>
        <authorList>
            <consortium name="DOE Joint Genome Institute"/>
            <consortium name="Mycorrhizal Genomics Consortium"/>
            <person name="Kohler A."/>
            <person name="Kuo A."/>
            <person name="Nagy L.G."/>
            <person name="Floudas D."/>
            <person name="Copeland A."/>
            <person name="Barry K.W."/>
            <person name="Cichocki N."/>
            <person name="Veneault-Fourrey C."/>
            <person name="LaButti K."/>
            <person name="Lindquist E.A."/>
            <person name="Lipzen A."/>
            <person name="Lundell T."/>
            <person name="Morin E."/>
            <person name="Murat C."/>
            <person name="Riley R."/>
            <person name="Ohm R."/>
            <person name="Sun H."/>
            <person name="Tunlid A."/>
            <person name="Henrissat B."/>
            <person name="Grigoriev I.V."/>
            <person name="Hibbett D.S."/>
            <person name="Martin F."/>
        </authorList>
    </citation>
    <scope>NUCLEOTIDE SEQUENCE [LARGE SCALE GENOMIC DNA]</scope>
    <source>
        <strain evidence="3">h7</strain>
    </source>
</reference>
<proteinExistence type="predicted"/>